<dbReference type="Pfam" id="PF24748">
    <property type="entry name" value="Galaxin_repeat"/>
    <property type="match status" value="1"/>
</dbReference>
<feature type="domain" description="VWFA" evidence="1">
    <location>
        <begin position="31"/>
        <end position="208"/>
    </location>
</feature>
<accession>R7VFG9</accession>
<evidence type="ECO:0000259" key="1">
    <source>
        <dbReference type="PROSITE" id="PS50234"/>
    </source>
</evidence>
<feature type="domain" description="VWFA" evidence="1">
    <location>
        <begin position="413"/>
        <end position="590"/>
    </location>
</feature>
<dbReference type="OrthoDB" id="6091778at2759"/>
<dbReference type="SUPFAM" id="SSF53300">
    <property type="entry name" value="vWA-like"/>
    <property type="match status" value="6"/>
</dbReference>
<evidence type="ECO:0000313" key="2">
    <source>
        <dbReference type="EMBL" id="ELU17312.1"/>
    </source>
</evidence>
<evidence type="ECO:0000313" key="4">
    <source>
        <dbReference type="Proteomes" id="UP000014760"/>
    </source>
</evidence>
<reference evidence="4" key="1">
    <citation type="submission" date="2012-12" db="EMBL/GenBank/DDBJ databases">
        <authorList>
            <person name="Hellsten U."/>
            <person name="Grimwood J."/>
            <person name="Chapman J.A."/>
            <person name="Shapiro H."/>
            <person name="Aerts A."/>
            <person name="Otillar R.P."/>
            <person name="Terry A.Y."/>
            <person name="Boore J.L."/>
            <person name="Simakov O."/>
            <person name="Marletaz F."/>
            <person name="Cho S.-J."/>
            <person name="Edsinger-Gonzales E."/>
            <person name="Havlak P."/>
            <person name="Kuo D.-H."/>
            <person name="Larsson T."/>
            <person name="Lv J."/>
            <person name="Arendt D."/>
            <person name="Savage R."/>
            <person name="Osoegawa K."/>
            <person name="de Jong P."/>
            <person name="Lindberg D.R."/>
            <person name="Seaver E.C."/>
            <person name="Weisblat D.A."/>
            <person name="Putnam N.H."/>
            <person name="Grigoriev I.V."/>
            <person name="Rokhsar D.S."/>
        </authorList>
    </citation>
    <scope>NUCLEOTIDE SEQUENCE</scope>
    <source>
        <strain evidence="4">I ESC-2004</strain>
    </source>
</reference>
<dbReference type="InterPro" id="IPR036465">
    <property type="entry name" value="vWFA_dom_sf"/>
</dbReference>
<dbReference type="EMBL" id="KB292570">
    <property type="protein sequence ID" value="ELU17312.1"/>
    <property type="molecule type" value="Genomic_DNA"/>
</dbReference>
<protein>
    <recommendedName>
        <fullName evidence="1">VWFA domain-containing protein</fullName>
    </recommendedName>
</protein>
<sequence length="1339" mass="145412">MLGVFNSTKGWTSSSANDLKRKAGFEDCDSDVIFVIDESGSIAPSNYAIQLEFIKAVVEELDKLGNHDIIYGAVTFTAGTDVEISLADRMGEAEFASKIITAANPQKRSTTNTHKGINAALKDFSDNGRVGANRIVVLFTDGYPDDANKAAAAAKDAKENYNVRLVGVCTGCYLPQLQSMVSEPTENNIISTDFSRISEYTNNLVDSICPPRGRKRCECDMIFVMDGSGSISYNEGVELVDFVKEVVGKLGNLGGNDIHYGSVVFATHAAVRISLAQGMEAQAFINAVSLDRSGLGSVTKTHLGIQEASLDFHDYGRNNSCWLMIILSDGEPCCDEGDDELAKLAAIHAKAEDAEIFSVCVAPGCDEFQLKEMVSEDVEDHYLQAEDTSKLNDYVRDLVELLCPDPCFETPADVVFMLDHSGSLTRNEFTQLKNFVAKIASKVASSSYSVRIGAVTFGSRVTNVIKLTAYEGSLMKDLDDAINALVYGGGGTNFQGPLQAMIDMFNDPAQERHGASRIGVMVSDFYTSSESAVKTLVDKAKLYEGVQMVSLSIGRRQNPALMQYMASEPKEDHVYQVCDCGDLDAIVNLLIKLFCIPSYCTHVPVDVVFVIDRSGSVEDLFMPMVKDFLKDVYARLDIYTDDFRLGAVVYTGSAYQAITLDNQSNMMAQIDSLPNSTGGWTNTNAGLEKMIEQFTLYGNEVAQWVGVVMTDGGHWGVANTANDARAMSIKIIAMEIGEGISTSGMNELVGPGGKVLTIKSYTAIRSVMTSLVKFFCEPSIYIISYWNVVHFADFQGPPCEPVDVIFVADGSTSTEADWNVVVQFFVDMANGLLEYPDNRVGGIVYSSQAFEIVTLQDSADRDAFMATVMSYNHVAVPGSRIGVGINQALVQFQSQGRPDVEKIMVVLTDGHDPMSHMALGAAEQARNLGIRTVVVALTKYPNMNLLRQIASHPYSKYTFAAPSMVSLMKIEMAVKRLLCSSPCKDKLAVVFAIDKSYSIHEELYIEAKDLVRDVADILFDNAPNVIMGATIFDGVDASTALYNNPAAFNSALSAIAWPLQDYTNMASSLNSAASLASSAGSGYDPVVVLLSDGSATDGPNALFTSSIRRTMGARIITVGIGPDVNEWMMSKLASSPVYQNSLMSKGESLRTLTKRLAKLICPVSTQVHKEVCGEQLILKELSMCCDGVVQKRPVGVPGCCGQVSYNLDTQTCCNNAIQDRSMADRMTCPSKDCYDETEYICCKGGMTAINGRDMDCCGSEPFDKENFVCCNGVVTEKVLGGNACCWNIHYSTLEAVCCNGILNTRVAGTHSYSCCGQTAIFTPGYCCSYYWWPPMVYTC</sequence>
<dbReference type="EnsemblMetazoa" id="CapteT187452">
    <property type="protein sequence ID" value="CapteP187452"/>
    <property type="gene ID" value="CapteG187452"/>
</dbReference>
<dbReference type="CDD" id="cd01450">
    <property type="entry name" value="vWFA_subfamily_ECM"/>
    <property type="match status" value="2"/>
</dbReference>
<dbReference type="InterPro" id="IPR002035">
    <property type="entry name" value="VWF_A"/>
</dbReference>
<proteinExistence type="predicted"/>
<dbReference type="STRING" id="283909.R7VFG9"/>
<dbReference type="Gene3D" id="3.40.50.410">
    <property type="entry name" value="von Willebrand factor, type A domain"/>
    <property type="match status" value="6"/>
</dbReference>
<organism evidence="2">
    <name type="scientific">Capitella teleta</name>
    <name type="common">Polychaete worm</name>
    <dbReference type="NCBI Taxonomy" id="283909"/>
    <lineage>
        <taxon>Eukaryota</taxon>
        <taxon>Metazoa</taxon>
        <taxon>Spiralia</taxon>
        <taxon>Lophotrochozoa</taxon>
        <taxon>Annelida</taxon>
        <taxon>Polychaeta</taxon>
        <taxon>Sedentaria</taxon>
        <taxon>Scolecida</taxon>
        <taxon>Capitellidae</taxon>
        <taxon>Capitella</taxon>
    </lineage>
</organism>
<dbReference type="PROSITE" id="PS50234">
    <property type="entry name" value="VWFA"/>
    <property type="match status" value="6"/>
</dbReference>
<keyword evidence="4" id="KW-1185">Reference proteome</keyword>
<feature type="domain" description="VWFA" evidence="1">
    <location>
        <begin position="803"/>
        <end position="977"/>
    </location>
</feature>
<dbReference type="PANTHER" id="PTHR24020">
    <property type="entry name" value="COLLAGEN ALPHA"/>
    <property type="match status" value="1"/>
</dbReference>
<dbReference type="Pfam" id="PF00092">
    <property type="entry name" value="VWA"/>
    <property type="match status" value="6"/>
</dbReference>
<dbReference type="InterPro" id="IPR050525">
    <property type="entry name" value="ECM_Assembly_Org"/>
</dbReference>
<feature type="domain" description="VWFA" evidence="1">
    <location>
        <begin position="220"/>
        <end position="398"/>
    </location>
</feature>
<dbReference type="SMART" id="SM00327">
    <property type="entry name" value="VWA"/>
    <property type="match status" value="6"/>
</dbReference>
<name>R7VFG9_CAPTE</name>
<reference evidence="3" key="3">
    <citation type="submission" date="2015-06" db="UniProtKB">
        <authorList>
            <consortium name="EnsemblMetazoa"/>
        </authorList>
    </citation>
    <scope>IDENTIFICATION</scope>
</reference>
<feature type="domain" description="VWFA" evidence="1">
    <location>
        <begin position="606"/>
        <end position="771"/>
    </location>
</feature>
<reference evidence="2 4" key="2">
    <citation type="journal article" date="2013" name="Nature">
        <title>Insights into bilaterian evolution from three spiralian genomes.</title>
        <authorList>
            <person name="Simakov O."/>
            <person name="Marletaz F."/>
            <person name="Cho S.J."/>
            <person name="Edsinger-Gonzales E."/>
            <person name="Havlak P."/>
            <person name="Hellsten U."/>
            <person name="Kuo D.H."/>
            <person name="Larsson T."/>
            <person name="Lv J."/>
            <person name="Arendt D."/>
            <person name="Savage R."/>
            <person name="Osoegawa K."/>
            <person name="de Jong P."/>
            <person name="Grimwood J."/>
            <person name="Chapman J.A."/>
            <person name="Shapiro H."/>
            <person name="Aerts A."/>
            <person name="Otillar R.P."/>
            <person name="Terry A.Y."/>
            <person name="Boore J.L."/>
            <person name="Grigoriev I.V."/>
            <person name="Lindberg D.R."/>
            <person name="Seaver E.C."/>
            <person name="Weisblat D.A."/>
            <person name="Putnam N.H."/>
            <person name="Rokhsar D.S."/>
        </authorList>
    </citation>
    <scope>NUCLEOTIDE SEQUENCE</scope>
    <source>
        <strain evidence="2 4">I ESC-2004</strain>
    </source>
</reference>
<dbReference type="CDD" id="cd00198">
    <property type="entry name" value="vWFA"/>
    <property type="match status" value="4"/>
</dbReference>
<dbReference type="InterPro" id="IPR056601">
    <property type="entry name" value="Galaxin_dom"/>
</dbReference>
<evidence type="ECO:0000313" key="3">
    <source>
        <dbReference type="EnsemblMetazoa" id="CapteP187452"/>
    </source>
</evidence>
<dbReference type="HOGENOM" id="CLU_258506_0_0_1"/>
<dbReference type="Proteomes" id="UP000014760">
    <property type="component" value="Unassembled WGS sequence"/>
</dbReference>
<feature type="domain" description="VWFA" evidence="1">
    <location>
        <begin position="988"/>
        <end position="1156"/>
    </location>
</feature>
<gene>
    <name evidence="2" type="ORF">CAPTEDRAFT_187452</name>
</gene>
<dbReference type="OMA" id="PANTQNE"/>
<dbReference type="EMBL" id="AMQN01004080">
    <property type="status" value="NOT_ANNOTATED_CDS"/>
    <property type="molecule type" value="Genomic_DNA"/>
</dbReference>
<dbReference type="PRINTS" id="PR00453">
    <property type="entry name" value="VWFADOMAIN"/>
</dbReference>